<evidence type="ECO:0000256" key="1">
    <source>
        <dbReference type="ARBA" id="ARBA00022801"/>
    </source>
</evidence>
<dbReference type="InterPro" id="IPR016035">
    <property type="entry name" value="Acyl_Trfase/lysoPLipase"/>
</dbReference>
<evidence type="ECO:0000313" key="5">
    <source>
        <dbReference type="Proteomes" id="UP000800200"/>
    </source>
</evidence>
<evidence type="ECO:0000256" key="2">
    <source>
        <dbReference type="ARBA" id="ARBA00022963"/>
    </source>
</evidence>
<keyword evidence="5" id="KW-1185">Reference proteome</keyword>
<dbReference type="GO" id="GO:0047499">
    <property type="term" value="F:calcium-independent phospholipase A2 activity"/>
    <property type="evidence" value="ECO:0007669"/>
    <property type="project" value="TreeGrafter"/>
</dbReference>
<sequence length="202" mass="22214">MASLLDPRTATQSVQPPSRPASSAYPSTNVVNDSGADAHSCPLPTEDDEFTPRLPRCNRSDYSDSNPESPWARKIILSLDGGGVRGYSSLLILKRVLFLIEQIERGQRMGYDLRQSDKIDDEPNLVRYKPNRSSAEYPWFTPPAQGDVPVVVAQDDLPQIEDEDDDDAIAASVDETFQAGTLVTQFKAHHYIDYIAGTSTGG</sequence>
<feature type="region of interest" description="Disordered" evidence="3">
    <location>
        <begin position="1"/>
        <end position="68"/>
    </location>
</feature>
<organism evidence="4 5">
    <name type="scientific">Zopfia rhizophila CBS 207.26</name>
    <dbReference type="NCBI Taxonomy" id="1314779"/>
    <lineage>
        <taxon>Eukaryota</taxon>
        <taxon>Fungi</taxon>
        <taxon>Dikarya</taxon>
        <taxon>Ascomycota</taxon>
        <taxon>Pezizomycotina</taxon>
        <taxon>Dothideomycetes</taxon>
        <taxon>Dothideomycetes incertae sedis</taxon>
        <taxon>Zopfiaceae</taxon>
        <taxon>Zopfia</taxon>
    </lineage>
</organism>
<keyword evidence="2" id="KW-0443">Lipid metabolism</keyword>
<keyword evidence="2" id="KW-0442">Lipid degradation</keyword>
<protein>
    <recommendedName>
        <fullName evidence="6">PNPLA domain-containing protein</fullName>
    </recommendedName>
</protein>
<dbReference type="AlphaFoldDB" id="A0A6A6E6F2"/>
<evidence type="ECO:0008006" key="6">
    <source>
        <dbReference type="Google" id="ProtNLM"/>
    </source>
</evidence>
<keyword evidence="1" id="KW-0378">Hydrolase</keyword>
<dbReference type="OrthoDB" id="3945274at2759"/>
<dbReference type="PANTHER" id="PTHR24185:SF1">
    <property type="entry name" value="CALCIUM-INDEPENDENT PHOSPHOLIPASE A2-GAMMA"/>
    <property type="match status" value="1"/>
</dbReference>
<dbReference type="GO" id="GO:0019369">
    <property type="term" value="P:arachidonate metabolic process"/>
    <property type="evidence" value="ECO:0007669"/>
    <property type="project" value="TreeGrafter"/>
</dbReference>
<dbReference type="GO" id="GO:0016020">
    <property type="term" value="C:membrane"/>
    <property type="evidence" value="ECO:0007669"/>
    <property type="project" value="TreeGrafter"/>
</dbReference>
<evidence type="ECO:0000256" key="3">
    <source>
        <dbReference type="SAM" id="MobiDB-lite"/>
    </source>
</evidence>
<proteinExistence type="predicted"/>
<dbReference type="Gene3D" id="3.40.1090.10">
    <property type="entry name" value="Cytosolic phospholipase A2 catalytic domain"/>
    <property type="match status" value="1"/>
</dbReference>
<gene>
    <name evidence="4" type="ORF">K469DRAFT_144119</name>
</gene>
<reference evidence="4" key="1">
    <citation type="journal article" date="2020" name="Stud. Mycol.">
        <title>101 Dothideomycetes genomes: a test case for predicting lifestyles and emergence of pathogens.</title>
        <authorList>
            <person name="Haridas S."/>
            <person name="Albert R."/>
            <person name="Binder M."/>
            <person name="Bloem J."/>
            <person name="Labutti K."/>
            <person name="Salamov A."/>
            <person name="Andreopoulos B."/>
            <person name="Baker S."/>
            <person name="Barry K."/>
            <person name="Bills G."/>
            <person name="Bluhm B."/>
            <person name="Cannon C."/>
            <person name="Castanera R."/>
            <person name="Culley D."/>
            <person name="Daum C."/>
            <person name="Ezra D."/>
            <person name="Gonzalez J."/>
            <person name="Henrissat B."/>
            <person name="Kuo A."/>
            <person name="Liang C."/>
            <person name="Lipzen A."/>
            <person name="Lutzoni F."/>
            <person name="Magnuson J."/>
            <person name="Mondo S."/>
            <person name="Nolan M."/>
            <person name="Ohm R."/>
            <person name="Pangilinan J."/>
            <person name="Park H.-J."/>
            <person name="Ramirez L."/>
            <person name="Alfaro M."/>
            <person name="Sun H."/>
            <person name="Tritt A."/>
            <person name="Yoshinaga Y."/>
            <person name="Zwiers L.-H."/>
            <person name="Turgeon B."/>
            <person name="Goodwin S."/>
            <person name="Spatafora J."/>
            <person name="Crous P."/>
            <person name="Grigoriev I."/>
        </authorList>
    </citation>
    <scope>NUCLEOTIDE SEQUENCE</scope>
    <source>
        <strain evidence="4">CBS 207.26</strain>
    </source>
</reference>
<dbReference type="PANTHER" id="PTHR24185">
    <property type="entry name" value="CALCIUM-INDEPENDENT PHOSPHOLIPASE A2-GAMMA"/>
    <property type="match status" value="1"/>
</dbReference>
<accession>A0A6A6E6F2</accession>
<dbReference type="Proteomes" id="UP000800200">
    <property type="component" value="Unassembled WGS sequence"/>
</dbReference>
<evidence type="ECO:0000313" key="4">
    <source>
        <dbReference type="EMBL" id="KAF2186733.1"/>
    </source>
</evidence>
<dbReference type="SUPFAM" id="SSF52151">
    <property type="entry name" value="FabD/lysophospholipase-like"/>
    <property type="match status" value="1"/>
</dbReference>
<name>A0A6A6E6F2_9PEZI</name>
<dbReference type="EMBL" id="ML994629">
    <property type="protein sequence ID" value="KAF2186733.1"/>
    <property type="molecule type" value="Genomic_DNA"/>
</dbReference>
<dbReference type="GO" id="GO:0016042">
    <property type="term" value="P:lipid catabolic process"/>
    <property type="evidence" value="ECO:0007669"/>
    <property type="project" value="UniProtKB-KW"/>
</dbReference>